<dbReference type="AlphaFoldDB" id="A0A1G5BEX9"/>
<name>A0A1G5BEX9_9RHOB</name>
<dbReference type="RefSeq" id="WP_090739579.1">
    <property type="nucleotide sequence ID" value="NZ_FMVT01000001.1"/>
</dbReference>
<proteinExistence type="predicted"/>
<dbReference type="OrthoDB" id="8452228at2"/>
<gene>
    <name evidence="1" type="ORF">SAMN05660710_00112</name>
</gene>
<dbReference type="STRING" id="336292.SAMN05660710_00112"/>
<reference evidence="1 2" key="1">
    <citation type="submission" date="2016-10" db="EMBL/GenBank/DDBJ databases">
        <authorList>
            <person name="de Groot N.N."/>
        </authorList>
    </citation>
    <scope>NUCLEOTIDE SEQUENCE [LARGE SCALE GENOMIC DNA]</scope>
    <source>
        <strain evidence="1 2">CGMCC 1.8925</strain>
    </source>
</reference>
<organism evidence="1 2">
    <name type="scientific">Paracoccus tibetensis</name>
    <dbReference type="NCBI Taxonomy" id="336292"/>
    <lineage>
        <taxon>Bacteria</taxon>
        <taxon>Pseudomonadati</taxon>
        <taxon>Pseudomonadota</taxon>
        <taxon>Alphaproteobacteria</taxon>
        <taxon>Rhodobacterales</taxon>
        <taxon>Paracoccaceae</taxon>
        <taxon>Paracoccus</taxon>
    </lineage>
</organism>
<keyword evidence="2" id="KW-1185">Reference proteome</keyword>
<evidence type="ECO:0000313" key="1">
    <source>
        <dbReference type="EMBL" id="SCX88560.1"/>
    </source>
</evidence>
<dbReference type="CDD" id="cd08054">
    <property type="entry name" value="gp6"/>
    <property type="match status" value="1"/>
</dbReference>
<evidence type="ECO:0000313" key="2">
    <source>
        <dbReference type="Proteomes" id="UP000199502"/>
    </source>
</evidence>
<dbReference type="Gene3D" id="1.10.3230.30">
    <property type="entry name" value="Phage gp6-like head-tail connector protein"/>
    <property type="match status" value="1"/>
</dbReference>
<accession>A0A1G5BEX9</accession>
<protein>
    <recommendedName>
        <fullName evidence="3">Phage gp6-like head-tail connector protein</fullName>
    </recommendedName>
</protein>
<evidence type="ECO:0008006" key="3">
    <source>
        <dbReference type="Google" id="ProtNLM"/>
    </source>
</evidence>
<dbReference type="Proteomes" id="UP000199502">
    <property type="component" value="Unassembled WGS sequence"/>
</dbReference>
<sequence length="171" mass="18818">MRLTLLEAPAELIRLEEARRQCKMPSDPEIDRDLQNAIDAAVSYLDGYRGILGRCIVTQRWQLDVLPPAGRVRLSFPDVSEILVQSADGEDVPHRIEHHQTGAVICTRRGLPLRIIFTAGFGPPEAVPVAIKRAALMLVAHFFKNRGDGGAAAGIPAEVEALISPLRVWRV</sequence>
<dbReference type="EMBL" id="FMVT01000001">
    <property type="protein sequence ID" value="SCX88560.1"/>
    <property type="molecule type" value="Genomic_DNA"/>
</dbReference>